<comment type="caution">
    <text evidence="13">The sequence shown here is derived from an EMBL/GenBank/DDBJ whole genome shotgun (WGS) entry which is preliminary data.</text>
</comment>
<evidence type="ECO:0000256" key="2">
    <source>
        <dbReference type="ARBA" id="ARBA00022692"/>
    </source>
</evidence>
<feature type="domain" description="CBS" evidence="11">
    <location>
        <begin position="294"/>
        <end position="352"/>
    </location>
</feature>
<keyword evidence="5 7" id="KW-0129">CBS domain</keyword>
<dbReference type="InterPro" id="IPR000644">
    <property type="entry name" value="CBS_dom"/>
</dbReference>
<dbReference type="PANTHER" id="PTHR22777">
    <property type="entry name" value="HEMOLYSIN-RELATED"/>
    <property type="match status" value="1"/>
</dbReference>
<dbReference type="InterPro" id="IPR002550">
    <property type="entry name" value="CNNM"/>
</dbReference>
<feature type="transmembrane region" description="Helical" evidence="10">
    <location>
        <begin position="123"/>
        <end position="143"/>
    </location>
</feature>
<dbReference type="Pfam" id="PF01595">
    <property type="entry name" value="CNNM"/>
    <property type="match status" value="1"/>
</dbReference>
<evidence type="ECO:0000259" key="12">
    <source>
        <dbReference type="PROSITE" id="PS51846"/>
    </source>
</evidence>
<feature type="compositionally biased region" description="Acidic residues" evidence="9">
    <location>
        <begin position="382"/>
        <end position="398"/>
    </location>
</feature>
<dbReference type="InterPro" id="IPR046342">
    <property type="entry name" value="CBS_dom_sf"/>
</dbReference>
<dbReference type="InterPro" id="IPR044751">
    <property type="entry name" value="Ion_transp-like_CBS"/>
</dbReference>
<dbReference type="Pfam" id="PF00571">
    <property type="entry name" value="CBS"/>
    <property type="match status" value="1"/>
</dbReference>
<evidence type="ECO:0000256" key="5">
    <source>
        <dbReference type="ARBA" id="ARBA00023122"/>
    </source>
</evidence>
<dbReference type="SMART" id="SM00116">
    <property type="entry name" value="CBS"/>
    <property type="match status" value="1"/>
</dbReference>
<organism evidence="13 14">
    <name type="scientific">Rhodopirellula baltica SH28</name>
    <dbReference type="NCBI Taxonomy" id="993517"/>
    <lineage>
        <taxon>Bacteria</taxon>
        <taxon>Pseudomonadati</taxon>
        <taxon>Planctomycetota</taxon>
        <taxon>Planctomycetia</taxon>
        <taxon>Pirellulales</taxon>
        <taxon>Pirellulaceae</taxon>
        <taxon>Rhodopirellula</taxon>
    </lineage>
</organism>
<reference evidence="13 14" key="1">
    <citation type="journal article" date="2013" name="Mar. Genomics">
        <title>Expression of sulfatases in Rhodopirellula baltica and the diversity of sulfatases in the genus Rhodopirellula.</title>
        <authorList>
            <person name="Wegner C.E."/>
            <person name="Richter-Heitmann T."/>
            <person name="Klindworth A."/>
            <person name="Klockow C."/>
            <person name="Richter M."/>
            <person name="Achstetter T."/>
            <person name="Glockner F.O."/>
            <person name="Harder J."/>
        </authorList>
    </citation>
    <scope>NUCLEOTIDE SEQUENCE [LARGE SCALE GENOMIC DNA]</scope>
    <source>
        <strain evidence="13 14">SH28</strain>
    </source>
</reference>
<feature type="transmembrane region" description="Helical" evidence="10">
    <location>
        <begin position="6"/>
        <end position="35"/>
    </location>
</feature>
<evidence type="ECO:0000259" key="11">
    <source>
        <dbReference type="PROSITE" id="PS51371"/>
    </source>
</evidence>
<feature type="transmembrane region" description="Helical" evidence="10">
    <location>
        <begin position="88"/>
        <end position="111"/>
    </location>
</feature>
<keyword evidence="2 8" id="KW-0812">Transmembrane</keyword>
<evidence type="ECO:0000256" key="8">
    <source>
        <dbReference type="PROSITE-ProRule" id="PRU01193"/>
    </source>
</evidence>
<dbReference type="PANTHER" id="PTHR22777:SF4">
    <property type="entry name" value="UPF0053 PROTEIN SLL1254"/>
    <property type="match status" value="1"/>
</dbReference>
<dbReference type="PROSITE" id="PS51846">
    <property type="entry name" value="CNNM"/>
    <property type="match status" value="1"/>
</dbReference>
<dbReference type="GO" id="GO:0005886">
    <property type="term" value="C:plasma membrane"/>
    <property type="evidence" value="ECO:0007669"/>
    <property type="project" value="TreeGrafter"/>
</dbReference>
<proteinExistence type="predicted"/>
<dbReference type="RefSeq" id="WP_007333333.1">
    <property type="nucleotide sequence ID" value="NZ_AMCW01000107.1"/>
</dbReference>
<feature type="transmembrane region" description="Helical" evidence="10">
    <location>
        <begin position="56"/>
        <end position="76"/>
    </location>
</feature>
<evidence type="ECO:0000256" key="4">
    <source>
        <dbReference type="ARBA" id="ARBA00022989"/>
    </source>
</evidence>
<dbReference type="EMBL" id="AMCW01000107">
    <property type="protein sequence ID" value="EKK01042.1"/>
    <property type="molecule type" value="Genomic_DNA"/>
</dbReference>
<dbReference type="Proteomes" id="UP000007993">
    <property type="component" value="Unassembled WGS sequence"/>
</dbReference>
<keyword evidence="6 8" id="KW-0472">Membrane</keyword>
<feature type="region of interest" description="Disordered" evidence="9">
    <location>
        <begin position="224"/>
        <end position="247"/>
    </location>
</feature>
<evidence type="ECO:0000313" key="14">
    <source>
        <dbReference type="Proteomes" id="UP000007993"/>
    </source>
</evidence>
<evidence type="ECO:0000313" key="13">
    <source>
        <dbReference type="EMBL" id="EKK01042.1"/>
    </source>
</evidence>
<keyword evidence="3" id="KW-0677">Repeat</keyword>
<accession>K5D360</accession>
<comment type="subcellular location">
    <subcellularLocation>
        <location evidence="1">Membrane</location>
        <topology evidence="1">Multi-pass membrane protein</topology>
    </subcellularLocation>
</comment>
<dbReference type="PATRIC" id="fig|993517.3.peg.4038"/>
<evidence type="ECO:0000256" key="1">
    <source>
        <dbReference type="ARBA" id="ARBA00004141"/>
    </source>
</evidence>
<evidence type="ECO:0000256" key="3">
    <source>
        <dbReference type="ARBA" id="ARBA00022737"/>
    </source>
</evidence>
<protein>
    <submittedName>
        <fullName evidence="13">Hemolysin</fullName>
    </submittedName>
</protein>
<evidence type="ECO:0000256" key="6">
    <source>
        <dbReference type="ARBA" id="ARBA00023136"/>
    </source>
</evidence>
<dbReference type="PROSITE" id="PS51371">
    <property type="entry name" value="CBS"/>
    <property type="match status" value="1"/>
</dbReference>
<name>K5D360_RHOBT</name>
<evidence type="ECO:0000256" key="9">
    <source>
        <dbReference type="SAM" id="MobiDB-lite"/>
    </source>
</evidence>
<feature type="domain" description="CNNM transmembrane" evidence="12">
    <location>
        <begin position="1"/>
        <end position="183"/>
    </location>
</feature>
<gene>
    <name evidence="13" type="ORF">RBSH_03716</name>
</gene>
<dbReference type="CDD" id="cd04590">
    <property type="entry name" value="CBS_pair_CorC_HlyC_assoc"/>
    <property type="match status" value="1"/>
</dbReference>
<evidence type="ECO:0000256" key="10">
    <source>
        <dbReference type="SAM" id="Phobius"/>
    </source>
</evidence>
<dbReference type="SUPFAM" id="SSF54631">
    <property type="entry name" value="CBS-domain pair"/>
    <property type="match status" value="1"/>
</dbReference>
<dbReference type="Gene3D" id="3.10.580.10">
    <property type="entry name" value="CBS-domain"/>
    <property type="match status" value="2"/>
</dbReference>
<evidence type="ECO:0000256" key="7">
    <source>
        <dbReference type="PROSITE-ProRule" id="PRU00703"/>
    </source>
</evidence>
<feature type="region of interest" description="Disordered" evidence="9">
    <location>
        <begin position="377"/>
        <end position="398"/>
    </location>
</feature>
<sequence>MLLLVYLVAAIGFSFYCSVAEAVLLSITPSFVATLEKTKPIAAKRLSRLKANIDRPLAAILSLNTIAHTIGAAGVGAEASKLYGDTAYGGHAVGIASALMTLLVLVFSEIIPKTIGALHWRTLGPMVAASVGYLIVLLYPLVWMSEQLTKVLSGGKSHHTLTRDELSAMAEIGAQQGVLDDHESRVFQSLMRLPDLTAQDIMTPRVVIIAYPETMTVGELLEKASPDQSGDSDSNRDGSTDAESSTLSGKVVDLPVSRIPIYDQQLDRITGFVLKVDLLLAHTRGQSDRQLKEFMRPVAVVRHNRPLPKLLEILLEGRHHLAMVSDAYGSIVGLVTLEDLVETLLGLEIVDESDKQVDLQQYARKRWEERAARIGIQPLDEPSVEEEEVVETDDEPQH</sequence>
<keyword evidence="4 8" id="KW-1133">Transmembrane helix</keyword>
<dbReference type="AlphaFoldDB" id="K5D360"/>